<accession>A0AAD9L1M0</accession>
<evidence type="ECO:0000313" key="1">
    <source>
        <dbReference type="EMBL" id="KAK2181082.1"/>
    </source>
</evidence>
<gene>
    <name evidence="1" type="ORF">NP493_413g02023</name>
</gene>
<dbReference type="Proteomes" id="UP001209878">
    <property type="component" value="Unassembled WGS sequence"/>
</dbReference>
<sequence length="65" mass="7580">MWKLTTVFKLPLEPLEDCGSVYGHNIVFQSPQSARCTRQLCFQHYCTQQRHSLSSPFKKLSKVHL</sequence>
<organism evidence="1 2">
    <name type="scientific">Ridgeia piscesae</name>
    <name type="common">Tubeworm</name>
    <dbReference type="NCBI Taxonomy" id="27915"/>
    <lineage>
        <taxon>Eukaryota</taxon>
        <taxon>Metazoa</taxon>
        <taxon>Spiralia</taxon>
        <taxon>Lophotrochozoa</taxon>
        <taxon>Annelida</taxon>
        <taxon>Polychaeta</taxon>
        <taxon>Sedentaria</taxon>
        <taxon>Canalipalpata</taxon>
        <taxon>Sabellida</taxon>
        <taxon>Siboglinidae</taxon>
        <taxon>Ridgeia</taxon>
    </lineage>
</organism>
<dbReference type="AlphaFoldDB" id="A0AAD9L1M0"/>
<comment type="caution">
    <text evidence="1">The sequence shown here is derived from an EMBL/GenBank/DDBJ whole genome shotgun (WGS) entry which is preliminary data.</text>
</comment>
<keyword evidence="2" id="KW-1185">Reference proteome</keyword>
<name>A0AAD9L1M0_RIDPI</name>
<proteinExistence type="predicted"/>
<evidence type="ECO:0000313" key="2">
    <source>
        <dbReference type="Proteomes" id="UP001209878"/>
    </source>
</evidence>
<dbReference type="EMBL" id="JAODUO010000412">
    <property type="protein sequence ID" value="KAK2181082.1"/>
    <property type="molecule type" value="Genomic_DNA"/>
</dbReference>
<reference evidence="1" key="1">
    <citation type="journal article" date="2023" name="Mol. Biol. Evol.">
        <title>Third-Generation Sequencing Reveals the Adaptive Role of the Epigenome in Three Deep-Sea Polychaetes.</title>
        <authorList>
            <person name="Perez M."/>
            <person name="Aroh O."/>
            <person name="Sun Y."/>
            <person name="Lan Y."/>
            <person name="Juniper S.K."/>
            <person name="Young C.R."/>
            <person name="Angers B."/>
            <person name="Qian P.Y."/>
        </authorList>
    </citation>
    <scope>NUCLEOTIDE SEQUENCE</scope>
    <source>
        <strain evidence="1">R07B-5</strain>
    </source>
</reference>
<protein>
    <submittedName>
        <fullName evidence="1">Uncharacterized protein</fullName>
    </submittedName>
</protein>